<keyword evidence="1" id="KW-0472">Membrane</keyword>
<evidence type="ECO:0000313" key="2">
    <source>
        <dbReference type="EMBL" id="VDK49911.1"/>
    </source>
</evidence>
<dbReference type="EMBL" id="UYRR01031416">
    <property type="protein sequence ID" value="VDK49911.1"/>
    <property type="molecule type" value="Genomic_DNA"/>
</dbReference>
<keyword evidence="1" id="KW-0812">Transmembrane</keyword>
<name>A0A158PPB9_ANISI</name>
<dbReference type="AlphaFoldDB" id="A0A158PPB9"/>
<keyword evidence="1" id="KW-1133">Transmembrane helix</keyword>
<sequence length="400" mass="45052">MTVLVEPSVEVEKGDGTTIVIKQLKQAKNDVDDKGLDSEELLKNGVIINDDSFASTNTKPIKIAISILTSKITLLRELLERIHSVNNQAKPAEHRCIDPVEKYRDERSDQHIRVVEMCAVFSNVLFSMVWFTLFVFTDWMNLSLNYGVSILVMSIYALPVVLLGTLLLGTYAHENAHYARETRQYKRAILFGLFDIGFVCTLPIAVSTGFVKIKSLFGRSDILEGFSLLDALSTVRVIPIMILIVVVLASFSSIALSSPNKIKRRFWTLDRITKNTVEYERIQAFWMIVHMVGNIPTLAMIPEALTITLMLVALIAVERIVTFALSGIEERKRNKLIPLMCFNFLAAISFAVLFFLNPFAGPFALEIAVAFITVINLVLGVTRWREYGKRRSVEAQNCRV</sequence>
<feature type="transmembrane region" description="Helical" evidence="1">
    <location>
        <begin position="363"/>
        <end position="382"/>
    </location>
</feature>
<evidence type="ECO:0000256" key="1">
    <source>
        <dbReference type="SAM" id="Phobius"/>
    </source>
</evidence>
<evidence type="ECO:0000313" key="3">
    <source>
        <dbReference type="Proteomes" id="UP000267096"/>
    </source>
</evidence>
<feature type="transmembrane region" description="Helical" evidence="1">
    <location>
        <begin position="307"/>
        <end position="325"/>
    </location>
</feature>
<feature type="transmembrane region" description="Helical" evidence="1">
    <location>
        <begin position="148"/>
        <end position="168"/>
    </location>
</feature>
<keyword evidence="3" id="KW-1185">Reference proteome</keyword>
<feature type="transmembrane region" description="Helical" evidence="1">
    <location>
        <begin position="189"/>
        <end position="211"/>
    </location>
</feature>
<feature type="transmembrane region" description="Helical" evidence="1">
    <location>
        <begin position="114"/>
        <end position="136"/>
    </location>
</feature>
<feature type="transmembrane region" description="Helical" evidence="1">
    <location>
        <begin position="231"/>
        <end position="256"/>
    </location>
</feature>
<evidence type="ECO:0000313" key="4">
    <source>
        <dbReference type="WBParaSite" id="ASIM_0001408901-mRNA-1"/>
    </source>
</evidence>
<organism evidence="4">
    <name type="scientific">Anisakis simplex</name>
    <name type="common">Herring worm</name>
    <dbReference type="NCBI Taxonomy" id="6269"/>
    <lineage>
        <taxon>Eukaryota</taxon>
        <taxon>Metazoa</taxon>
        <taxon>Ecdysozoa</taxon>
        <taxon>Nematoda</taxon>
        <taxon>Chromadorea</taxon>
        <taxon>Rhabditida</taxon>
        <taxon>Spirurina</taxon>
        <taxon>Ascaridomorpha</taxon>
        <taxon>Ascaridoidea</taxon>
        <taxon>Anisakidae</taxon>
        <taxon>Anisakis</taxon>
        <taxon>Anisakis simplex complex</taxon>
    </lineage>
</organism>
<feature type="transmembrane region" description="Helical" evidence="1">
    <location>
        <begin position="284"/>
        <end position="301"/>
    </location>
</feature>
<dbReference type="Proteomes" id="UP000267096">
    <property type="component" value="Unassembled WGS sequence"/>
</dbReference>
<dbReference type="OrthoDB" id="10474833at2759"/>
<gene>
    <name evidence="2" type="ORF">ASIM_LOCUS13517</name>
</gene>
<reference evidence="4" key="1">
    <citation type="submission" date="2016-04" db="UniProtKB">
        <authorList>
            <consortium name="WormBaseParasite"/>
        </authorList>
    </citation>
    <scope>IDENTIFICATION</scope>
</reference>
<protein>
    <submittedName>
        <fullName evidence="4">Ubiquitin-like domain-containing protein</fullName>
    </submittedName>
</protein>
<proteinExistence type="predicted"/>
<reference evidence="2 3" key="2">
    <citation type="submission" date="2018-11" db="EMBL/GenBank/DDBJ databases">
        <authorList>
            <consortium name="Pathogen Informatics"/>
        </authorList>
    </citation>
    <scope>NUCLEOTIDE SEQUENCE [LARGE SCALE GENOMIC DNA]</scope>
</reference>
<accession>A0A158PPB9</accession>
<feature type="transmembrane region" description="Helical" evidence="1">
    <location>
        <begin position="337"/>
        <end position="357"/>
    </location>
</feature>
<dbReference type="WBParaSite" id="ASIM_0001408901-mRNA-1">
    <property type="protein sequence ID" value="ASIM_0001408901-mRNA-1"/>
    <property type="gene ID" value="ASIM_0001408901"/>
</dbReference>